<dbReference type="PANTHER" id="PTHR33308">
    <property type="entry name" value="PEPTIDOGLYCAN HYDROLASE FLGJ"/>
    <property type="match status" value="1"/>
</dbReference>
<proteinExistence type="predicted"/>
<dbReference type="InterPro" id="IPR019301">
    <property type="entry name" value="Flagellar_prot_FlgJ_N"/>
</dbReference>
<evidence type="ECO:0000256" key="1">
    <source>
        <dbReference type="ARBA" id="ARBA00022795"/>
    </source>
</evidence>
<keyword evidence="5" id="KW-1185">Reference proteome</keyword>
<dbReference type="Pfam" id="PF10135">
    <property type="entry name" value="Rod-binding"/>
    <property type="match status" value="1"/>
</dbReference>
<gene>
    <name evidence="4" type="ORF">E0F26_03105</name>
</gene>
<reference evidence="4 5" key="1">
    <citation type="submission" date="2019-02" db="EMBL/GenBank/DDBJ databases">
        <title>Halieaceae_genomes.</title>
        <authorList>
            <person name="Li S.-H."/>
        </authorList>
    </citation>
    <scope>NUCLEOTIDE SEQUENCE [LARGE SCALE GENOMIC DNA]</scope>
    <source>
        <strain evidence="4 5">JH123</strain>
    </source>
</reference>
<sequence length="133" mass="14208">MTGAIYSDFTQFGSLRAEATENPNVAVEEVAAQFESLFLQQMLKTMRDATVKSDLMNSDSTDTYQSMADQQLALQLSEQGGIGLARMMVEQMQTKGMVSAGRSEESSLGLSTGGAAAAMRLDAAKPYYEGGEG</sequence>
<evidence type="ECO:0000313" key="4">
    <source>
        <dbReference type="EMBL" id="UZP73790.1"/>
    </source>
</evidence>
<dbReference type="EMBL" id="CP036501">
    <property type="protein sequence ID" value="UZP73790.1"/>
    <property type="molecule type" value="Genomic_DNA"/>
</dbReference>
<evidence type="ECO:0000313" key="5">
    <source>
        <dbReference type="Proteomes" id="UP001317963"/>
    </source>
</evidence>
<keyword evidence="1" id="KW-1005">Bacterial flagellum biogenesis</keyword>
<evidence type="ECO:0000256" key="2">
    <source>
        <dbReference type="ARBA" id="ARBA00022801"/>
    </source>
</evidence>
<organism evidence="4 5">
    <name type="scientific">Candidatus Paraluminiphilus aquimaris</name>
    <dbReference type="NCBI Taxonomy" id="2518994"/>
    <lineage>
        <taxon>Bacteria</taxon>
        <taxon>Pseudomonadati</taxon>
        <taxon>Pseudomonadota</taxon>
        <taxon>Gammaproteobacteria</taxon>
        <taxon>Cellvibrionales</taxon>
        <taxon>Halieaceae</taxon>
        <taxon>Candidatus Paraluminiphilus</taxon>
    </lineage>
</organism>
<dbReference type="PANTHER" id="PTHR33308:SF9">
    <property type="entry name" value="PEPTIDOGLYCAN HYDROLASE FLGJ"/>
    <property type="match status" value="1"/>
</dbReference>
<name>A0ABY6Q5I1_9GAMM</name>
<protein>
    <submittedName>
        <fullName evidence="4">Mannosyl-glycoprotein endo-beta-N-acetylglucosamidase</fullName>
    </submittedName>
</protein>
<dbReference type="PRINTS" id="PR01002">
    <property type="entry name" value="FLGFLGJ"/>
</dbReference>
<evidence type="ECO:0000259" key="3">
    <source>
        <dbReference type="Pfam" id="PF10135"/>
    </source>
</evidence>
<keyword evidence="2" id="KW-0378">Hydrolase</keyword>
<dbReference type="InterPro" id="IPR051056">
    <property type="entry name" value="Glycosyl_Hydrolase_73"/>
</dbReference>
<dbReference type="RefSeq" id="WP_279242586.1">
    <property type="nucleotide sequence ID" value="NZ_CP036501.1"/>
</dbReference>
<accession>A0ABY6Q5I1</accession>
<dbReference type="Proteomes" id="UP001317963">
    <property type="component" value="Chromosome"/>
</dbReference>
<feature type="domain" description="Flagellar protein FlgJ N-terminal" evidence="3">
    <location>
        <begin position="44"/>
        <end position="91"/>
    </location>
</feature>